<evidence type="ECO:0000313" key="4">
    <source>
        <dbReference type="EMBL" id="VAW24230.1"/>
    </source>
</evidence>
<evidence type="ECO:0000259" key="3">
    <source>
        <dbReference type="Pfam" id="PF14870"/>
    </source>
</evidence>
<dbReference type="Gene3D" id="2.130.10.10">
    <property type="entry name" value="YVTN repeat-like/Quinoprotein amine dehydrogenase"/>
    <property type="match status" value="2"/>
</dbReference>
<name>A0A3B0U5C1_9ZZZZ</name>
<feature type="domain" description="Photosynthesis system II assembly factor Ycf48/Hcf136-like" evidence="3">
    <location>
        <begin position="30"/>
        <end position="153"/>
    </location>
</feature>
<dbReference type="PROSITE" id="PS51257">
    <property type="entry name" value="PROKAR_LIPOPROTEIN"/>
    <property type="match status" value="1"/>
</dbReference>
<reference evidence="4" key="1">
    <citation type="submission" date="2018-06" db="EMBL/GenBank/DDBJ databases">
        <authorList>
            <person name="Zhirakovskaya E."/>
        </authorList>
    </citation>
    <scope>NUCLEOTIDE SEQUENCE</scope>
</reference>
<dbReference type="SUPFAM" id="SSF110296">
    <property type="entry name" value="Oligoxyloglucan reducing end-specific cellobiohydrolase"/>
    <property type="match status" value="2"/>
</dbReference>
<evidence type="ECO:0000256" key="2">
    <source>
        <dbReference type="ARBA" id="ARBA00023276"/>
    </source>
</evidence>
<dbReference type="AlphaFoldDB" id="A0A3B0U5C1"/>
<dbReference type="GO" id="GO:0009523">
    <property type="term" value="C:photosystem II"/>
    <property type="evidence" value="ECO:0007669"/>
    <property type="project" value="UniProtKB-KW"/>
</dbReference>
<keyword evidence="2" id="KW-0604">Photosystem II</keyword>
<accession>A0A3B0U5C1</accession>
<dbReference type="InterPro" id="IPR028203">
    <property type="entry name" value="PSII_CF48-like_dom"/>
</dbReference>
<dbReference type="PANTHER" id="PTHR47199:SF2">
    <property type="entry name" value="PHOTOSYSTEM II STABILITY_ASSEMBLY FACTOR HCF136, CHLOROPLASTIC"/>
    <property type="match status" value="1"/>
</dbReference>
<organism evidence="4">
    <name type="scientific">hydrothermal vent metagenome</name>
    <dbReference type="NCBI Taxonomy" id="652676"/>
    <lineage>
        <taxon>unclassified sequences</taxon>
        <taxon>metagenomes</taxon>
        <taxon>ecological metagenomes</taxon>
    </lineage>
</organism>
<dbReference type="GO" id="GO:0015979">
    <property type="term" value="P:photosynthesis"/>
    <property type="evidence" value="ECO:0007669"/>
    <property type="project" value="UniProtKB-KW"/>
</dbReference>
<gene>
    <name evidence="4" type="ORF">MNBD_BACTEROID01-585</name>
</gene>
<dbReference type="EMBL" id="UOEP01000207">
    <property type="protein sequence ID" value="VAW24230.1"/>
    <property type="molecule type" value="Genomic_DNA"/>
</dbReference>
<evidence type="ECO:0000256" key="1">
    <source>
        <dbReference type="ARBA" id="ARBA00022531"/>
    </source>
</evidence>
<proteinExistence type="predicted"/>
<dbReference type="PANTHER" id="PTHR47199">
    <property type="entry name" value="PHOTOSYSTEM II STABILITY/ASSEMBLY FACTOR HCF136, CHLOROPLASTIC"/>
    <property type="match status" value="1"/>
</dbReference>
<protein>
    <recommendedName>
        <fullName evidence="3">Photosynthesis system II assembly factor Ycf48/Hcf136-like domain-containing protein</fullName>
    </recommendedName>
</protein>
<dbReference type="Pfam" id="PF14870">
    <property type="entry name" value="PSII_BNR"/>
    <property type="match status" value="1"/>
</dbReference>
<dbReference type="InterPro" id="IPR015943">
    <property type="entry name" value="WD40/YVTN_repeat-like_dom_sf"/>
</dbReference>
<sequence length="331" mass="37260">MKHITIFLTILIISACSKNNIKPEPQYLPDWTEVKVKSDNISFFDIYFLNDNFGLICGSSGTLLKTIDGGTTWQKMELGTDISFFRTSALDENTFAAGGKSLFATTDQGNSFSEITKPQDVKNISDIKFIDEQLWYVIGGNRVYKIIDAGTHWELIYNPTPYFLKGMLFTSAETCYTFGGETISDWIDGEIYSSGFLSKTTDSGGTWVEFQDSIITSAELMGISFINNNIGYFTNYFGEIYKTTNGGNNWTHVDSTGTWITNLLFINEHTGYYPKGKKLYKTTDGGANWEIDLDLDSLQLSFSKIINTENYLYLLNEDGSVFKKSNINILP</sequence>
<keyword evidence="1" id="KW-0602">Photosynthesis</keyword>